<accession>A0A2I0T509</accession>
<dbReference type="EMBL" id="KZ518915">
    <property type="protein sequence ID" value="PKU28886.1"/>
    <property type="molecule type" value="Genomic_DNA"/>
</dbReference>
<sequence>MAGDLLSLRQHVTSLEVENGHLRRSLASQEELGHSLLADADLDVMTQEELLDRLGDKHVARAVAATLKRKLVASTAEVKRLKDRVQWLQNELIRKNDREKDLMLLQRAHQQQQATLRRCQEKVAKTKGLEDTVRQQEKVIEAMERVLQEKLTGATRNAEKPAGGCKW</sequence>
<dbReference type="AlphaFoldDB" id="A0A2I0T509"/>
<evidence type="ECO:0000256" key="1">
    <source>
        <dbReference type="SAM" id="Coils"/>
    </source>
</evidence>
<dbReference type="PANTHER" id="PTHR21623">
    <property type="entry name" value="SPERIOLIN-BINDING FACTOR"/>
    <property type="match status" value="1"/>
</dbReference>
<reference evidence="3" key="1">
    <citation type="submission" date="2017-11" db="EMBL/GenBank/DDBJ databases">
        <authorList>
            <person name="Lima N.C."/>
            <person name="Parody-Merino A.M."/>
            <person name="Battley P.F."/>
            <person name="Fidler A.E."/>
            <person name="Prosdocimi F."/>
        </authorList>
    </citation>
    <scope>NUCLEOTIDE SEQUENCE [LARGE SCALE GENOMIC DNA]</scope>
</reference>
<dbReference type="PANTHER" id="PTHR21623:SF2">
    <property type="entry name" value="COILED-COIL DOMAIN-CONTAINING PROTEIN 33"/>
    <property type="match status" value="1"/>
</dbReference>
<organism evidence="2 3">
    <name type="scientific">Limosa lapponica baueri</name>
    <dbReference type="NCBI Taxonomy" id="1758121"/>
    <lineage>
        <taxon>Eukaryota</taxon>
        <taxon>Metazoa</taxon>
        <taxon>Chordata</taxon>
        <taxon>Craniata</taxon>
        <taxon>Vertebrata</taxon>
        <taxon>Euteleostomi</taxon>
        <taxon>Archelosauria</taxon>
        <taxon>Archosauria</taxon>
        <taxon>Dinosauria</taxon>
        <taxon>Saurischia</taxon>
        <taxon>Theropoda</taxon>
        <taxon>Coelurosauria</taxon>
        <taxon>Aves</taxon>
        <taxon>Neognathae</taxon>
        <taxon>Neoaves</taxon>
        <taxon>Charadriiformes</taxon>
        <taxon>Scolopacidae</taxon>
        <taxon>Limosa</taxon>
    </lineage>
</organism>
<evidence type="ECO:0000313" key="3">
    <source>
        <dbReference type="Proteomes" id="UP000233556"/>
    </source>
</evidence>
<dbReference type="OrthoDB" id="552574at2759"/>
<dbReference type="GO" id="GO:0005777">
    <property type="term" value="C:peroxisome"/>
    <property type="evidence" value="ECO:0007669"/>
    <property type="project" value="TreeGrafter"/>
</dbReference>
<evidence type="ECO:0000313" key="2">
    <source>
        <dbReference type="EMBL" id="PKU28886.1"/>
    </source>
</evidence>
<name>A0A2I0T509_LIMLA</name>
<dbReference type="Proteomes" id="UP000233556">
    <property type="component" value="Unassembled WGS sequence"/>
</dbReference>
<protein>
    <submittedName>
        <fullName evidence="2">Coiled-coil domain-containing protein 33</fullName>
    </submittedName>
</protein>
<keyword evidence="3" id="KW-1185">Reference proteome</keyword>
<reference evidence="3" key="2">
    <citation type="submission" date="2017-12" db="EMBL/GenBank/DDBJ databases">
        <title>Genome sequence of the Bar-tailed Godwit (Limosa lapponica baueri).</title>
        <authorList>
            <person name="Lima N.C.B."/>
            <person name="Parody-Merino A.M."/>
            <person name="Battley P.F."/>
            <person name="Fidler A.E."/>
            <person name="Prosdocimi F."/>
        </authorList>
    </citation>
    <scope>NUCLEOTIDE SEQUENCE [LARGE SCALE GENOMIC DNA]</scope>
</reference>
<keyword evidence="1" id="KW-0175">Coiled coil</keyword>
<dbReference type="InterPro" id="IPR039889">
    <property type="entry name" value="CCD33"/>
</dbReference>
<gene>
    <name evidence="2" type="ORF">llap_20809</name>
</gene>
<feature type="coiled-coil region" evidence="1">
    <location>
        <begin position="64"/>
        <end position="122"/>
    </location>
</feature>
<proteinExistence type="predicted"/>